<reference evidence="2 3" key="1">
    <citation type="submission" date="2018-09" db="EMBL/GenBank/DDBJ databases">
        <title>Genomic Encyclopedia of Archaeal and Bacterial Type Strains, Phase II (KMG-II): from individual species to whole genera.</title>
        <authorList>
            <person name="Goeker M."/>
        </authorList>
    </citation>
    <scope>NUCLEOTIDE SEQUENCE [LARGE SCALE GENOMIC DNA]</scope>
    <source>
        <strain evidence="2 3">DSM 13151</strain>
    </source>
</reference>
<dbReference type="Proteomes" id="UP000283805">
    <property type="component" value="Unassembled WGS sequence"/>
</dbReference>
<accession>A0A3R7HYF1</accession>
<evidence type="ECO:0000313" key="3">
    <source>
        <dbReference type="Proteomes" id="UP000283805"/>
    </source>
</evidence>
<gene>
    <name evidence="2" type="ORF">ATJ93_2638</name>
</gene>
<dbReference type="OrthoDB" id="204433at2157"/>
<dbReference type="AlphaFoldDB" id="A0A3R7HYF1"/>
<dbReference type="Pfam" id="PF24018">
    <property type="entry name" value="DUF7331"/>
    <property type="match status" value="1"/>
</dbReference>
<protein>
    <submittedName>
        <fullName evidence="2">Uncharacterized protein</fullName>
    </submittedName>
</protein>
<sequence>MTNATRPHDTDDAQDRDGPADERTVPDISICESRPGQTIFIEADNTEGWIASDTTIDVSR</sequence>
<feature type="region of interest" description="Disordered" evidence="1">
    <location>
        <begin position="1"/>
        <end position="26"/>
    </location>
</feature>
<feature type="compositionally biased region" description="Basic and acidic residues" evidence="1">
    <location>
        <begin position="1"/>
        <end position="25"/>
    </location>
</feature>
<dbReference type="EMBL" id="RAPO01000002">
    <property type="protein sequence ID" value="RKD95775.1"/>
    <property type="molecule type" value="Genomic_DNA"/>
</dbReference>
<proteinExistence type="predicted"/>
<dbReference type="InterPro" id="IPR055755">
    <property type="entry name" value="DUF7331"/>
</dbReference>
<comment type="caution">
    <text evidence="2">The sequence shown here is derived from an EMBL/GenBank/DDBJ whole genome shotgun (WGS) entry which is preliminary data.</text>
</comment>
<dbReference type="RefSeq" id="WP_120245009.1">
    <property type="nucleotide sequence ID" value="NZ_RAPO01000002.1"/>
</dbReference>
<evidence type="ECO:0000313" key="2">
    <source>
        <dbReference type="EMBL" id="RKD95775.1"/>
    </source>
</evidence>
<name>A0A3R7HYF1_9EURY</name>
<organism evidence="2 3">
    <name type="scientific">Halopiger aswanensis</name>
    <dbReference type="NCBI Taxonomy" id="148449"/>
    <lineage>
        <taxon>Archaea</taxon>
        <taxon>Methanobacteriati</taxon>
        <taxon>Methanobacteriota</taxon>
        <taxon>Stenosarchaea group</taxon>
        <taxon>Halobacteria</taxon>
        <taxon>Halobacteriales</taxon>
        <taxon>Natrialbaceae</taxon>
        <taxon>Halopiger</taxon>
    </lineage>
</organism>
<keyword evidence="3" id="KW-1185">Reference proteome</keyword>
<evidence type="ECO:0000256" key="1">
    <source>
        <dbReference type="SAM" id="MobiDB-lite"/>
    </source>
</evidence>